<dbReference type="GO" id="GO:0009536">
    <property type="term" value="C:plastid"/>
    <property type="evidence" value="ECO:0007669"/>
    <property type="project" value="UniProtKB-SubCell"/>
</dbReference>
<feature type="domain" description="Plastid lipid-associated protein/fibrillin conserved" evidence="3">
    <location>
        <begin position="136"/>
        <end position="304"/>
    </location>
</feature>
<evidence type="ECO:0000256" key="2">
    <source>
        <dbReference type="ARBA" id="ARBA00022640"/>
    </source>
</evidence>
<keyword evidence="2" id="KW-0934">Plastid</keyword>
<comment type="subcellular location">
    <subcellularLocation>
        <location evidence="1">Plastid</location>
    </subcellularLocation>
</comment>
<proteinExistence type="predicted"/>
<dbReference type="InterPro" id="IPR039633">
    <property type="entry name" value="PAP"/>
</dbReference>
<dbReference type="Pfam" id="PF04755">
    <property type="entry name" value="PAP_fibrillin"/>
    <property type="match status" value="1"/>
</dbReference>
<dbReference type="Proteomes" id="UP001515480">
    <property type="component" value="Unassembled WGS sequence"/>
</dbReference>
<reference evidence="4 5" key="1">
    <citation type="journal article" date="2024" name="Science">
        <title>Giant polyketide synthase enzymes in the biosynthesis of giant marine polyether toxins.</title>
        <authorList>
            <person name="Fallon T.R."/>
            <person name="Shende V.V."/>
            <person name="Wierzbicki I.H."/>
            <person name="Pendleton A.L."/>
            <person name="Watervoot N.F."/>
            <person name="Auber R.P."/>
            <person name="Gonzalez D.J."/>
            <person name="Wisecaver J.H."/>
            <person name="Moore B.S."/>
        </authorList>
    </citation>
    <scope>NUCLEOTIDE SEQUENCE [LARGE SCALE GENOMIC DNA]</scope>
    <source>
        <strain evidence="4 5">12B1</strain>
    </source>
</reference>
<organism evidence="4 5">
    <name type="scientific">Prymnesium parvum</name>
    <name type="common">Toxic golden alga</name>
    <dbReference type="NCBI Taxonomy" id="97485"/>
    <lineage>
        <taxon>Eukaryota</taxon>
        <taxon>Haptista</taxon>
        <taxon>Haptophyta</taxon>
        <taxon>Prymnesiophyceae</taxon>
        <taxon>Prymnesiales</taxon>
        <taxon>Prymnesiaceae</taxon>
        <taxon>Prymnesium</taxon>
    </lineage>
</organism>
<comment type="caution">
    <text evidence="4">The sequence shown here is derived from an EMBL/GenBank/DDBJ whole genome shotgun (WGS) entry which is preliminary data.</text>
</comment>
<sequence length="314" mass="34825">MPVEGAKPLFAVSPRRGRYPEFRRRRMAHLAVACLAALPLAAALRLAHPLRAPPPSARATEPDLATLKASLLAAARQFKAAQMAKWEAEARGAAVEAAEAAEGGVAQASERIRSPLQAEAFGNVELGYDGALGVWRNQTIELLEALAARNPTPAPLEGWRTSECKLDGTWRLLFTTGADATFRPTKSGGRPVTFQHIDARKGYFINSVDFPLTEGKLKGFRVVVKGIKLSNNEVSLKFKRVKLLRRSRLAKTVILPLPPNWLLRSVARWASRGKAQLSRRGAGFQILYLDDELRAHKTFDGQYFLQQRCRYKYK</sequence>
<evidence type="ECO:0000313" key="4">
    <source>
        <dbReference type="EMBL" id="KAL1500330.1"/>
    </source>
</evidence>
<evidence type="ECO:0000313" key="5">
    <source>
        <dbReference type="Proteomes" id="UP001515480"/>
    </source>
</evidence>
<evidence type="ECO:0000259" key="3">
    <source>
        <dbReference type="Pfam" id="PF04755"/>
    </source>
</evidence>
<dbReference type="AlphaFoldDB" id="A0AB34IM73"/>
<dbReference type="EMBL" id="JBGBPQ010000023">
    <property type="protein sequence ID" value="KAL1500330.1"/>
    <property type="molecule type" value="Genomic_DNA"/>
</dbReference>
<dbReference type="InterPro" id="IPR006843">
    <property type="entry name" value="PAP/fibrillin_dom"/>
</dbReference>
<evidence type="ECO:0000256" key="1">
    <source>
        <dbReference type="ARBA" id="ARBA00004474"/>
    </source>
</evidence>
<accession>A0AB34IM73</accession>
<protein>
    <recommendedName>
        <fullName evidence="3">Plastid lipid-associated protein/fibrillin conserved domain-containing protein</fullName>
    </recommendedName>
</protein>
<name>A0AB34IM73_PRYPA</name>
<keyword evidence="5" id="KW-1185">Reference proteome</keyword>
<gene>
    <name evidence="4" type="ORF">AB1Y20_012994</name>
</gene>
<dbReference type="PANTHER" id="PTHR31906">
    <property type="entry name" value="PLASTID-LIPID-ASSOCIATED PROTEIN 4, CHLOROPLASTIC-RELATED"/>
    <property type="match status" value="1"/>
</dbReference>